<keyword evidence="4" id="KW-1003">Cell membrane</keyword>
<keyword evidence="6 8" id="KW-1133">Transmembrane helix</keyword>
<keyword evidence="5 8" id="KW-0812">Transmembrane</keyword>
<evidence type="ECO:0000256" key="4">
    <source>
        <dbReference type="ARBA" id="ARBA00022475"/>
    </source>
</evidence>
<dbReference type="Gene3D" id="1.10.3720.10">
    <property type="entry name" value="MetI-like"/>
    <property type="match status" value="1"/>
</dbReference>
<feature type="domain" description="ABC transmembrane type-1" evidence="9">
    <location>
        <begin position="17"/>
        <end position="205"/>
    </location>
</feature>
<dbReference type="SUPFAM" id="SSF161098">
    <property type="entry name" value="MetI-like"/>
    <property type="match status" value="1"/>
</dbReference>
<evidence type="ECO:0000256" key="2">
    <source>
        <dbReference type="ARBA" id="ARBA00010072"/>
    </source>
</evidence>
<evidence type="ECO:0000256" key="5">
    <source>
        <dbReference type="ARBA" id="ARBA00022692"/>
    </source>
</evidence>
<dbReference type="AlphaFoldDB" id="A0A0P0Z009"/>
<comment type="subcellular location">
    <subcellularLocation>
        <location evidence="1">Cell inner membrane</location>
        <topology evidence="1">Multi-pass membrane protein</topology>
    </subcellularLocation>
    <subcellularLocation>
        <location evidence="8">Cell membrane</location>
        <topology evidence="8">Multi-pass membrane protein</topology>
    </subcellularLocation>
</comment>
<evidence type="ECO:0000256" key="8">
    <source>
        <dbReference type="RuleBase" id="RU363032"/>
    </source>
</evidence>
<organism evidence="10">
    <name type="scientific">Aureimonas frigidaquae</name>
    <dbReference type="NCBI Taxonomy" id="424757"/>
    <lineage>
        <taxon>Bacteria</taxon>
        <taxon>Pseudomonadati</taxon>
        <taxon>Pseudomonadota</taxon>
        <taxon>Alphaproteobacteria</taxon>
        <taxon>Hyphomicrobiales</taxon>
        <taxon>Aurantimonadaceae</taxon>
        <taxon>Aureimonas</taxon>
    </lineage>
</organism>
<dbReference type="GO" id="GO:0022857">
    <property type="term" value="F:transmembrane transporter activity"/>
    <property type="evidence" value="ECO:0007669"/>
    <property type="project" value="InterPro"/>
</dbReference>
<feature type="transmembrane region" description="Helical" evidence="8">
    <location>
        <begin position="82"/>
        <end position="101"/>
    </location>
</feature>
<name>A0A0P0Z009_9HYPH</name>
<accession>A0A0P0Z009</accession>
<keyword evidence="7 8" id="KW-0472">Membrane</keyword>
<evidence type="ECO:0000259" key="9">
    <source>
        <dbReference type="PROSITE" id="PS50928"/>
    </source>
</evidence>
<feature type="transmembrane region" description="Helical" evidence="8">
    <location>
        <begin position="12"/>
        <end position="41"/>
    </location>
</feature>
<dbReference type="GO" id="GO:0043190">
    <property type="term" value="C:ATP-binding cassette (ABC) transporter complex"/>
    <property type="evidence" value="ECO:0007669"/>
    <property type="project" value="InterPro"/>
</dbReference>
<reference evidence="10" key="1">
    <citation type="journal article" date="2015" name="Proc. Natl. Acad. Sci. U.S.A.">
        <title>Bacterial clade with the ribosomal RNA operon on a small plasmid rather than the chromosome.</title>
        <authorList>
            <person name="Anda M."/>
            <person name="Ohtsubo Y."/>
            <person name="Okubo T."/>
            <person name="Sugawara M."/>
            <person name="Nagata Y."/>
            <person name="Tsuda M."/>
            <person name="Minamisawa K."/>
            <person name="Mitsui H."/>
        </authorList>
    </citation>
    <scope>NUCLEOTIDE SEQUENCE</scope>
    <source>
        <strain evidence="10">JCM 14755</strain>
    </source>
</reference>
<dbReference type="PANTHER" id="PTHR30614:SF34">
    <property type="entry name" value="BLR6398 PROTEIN"/>
    <property type="match status" value="1"/>
</dbReference>
<dbReference type="OrthoDB" id="7255919at2"/>
<proteinExistence type="inferred from homology"/>
<dbReference type="CDD" id="cd06261">
    <property type="entry name" value="TM_PBP2"/>
    <property type="match status" value="1"/>
</dbReference>
<dbReference type="PANTHER" id="PTHR30614">
    <property type="entry name" value="MEMBRANE COMPONENT OF AMINO ACID ABC TRANSPORTER"/>
    <property type="match status" value="1"/>
</dbReference>
<dbReference type="RefSeq" id="WP_062228346.1">
    <property type="nucleotide sequence ID" value="NZ_BBWR01000012.1"/>
</dbReference>
<evidence type="ECO:0000256" key="3">
    <source>
        <dbReference type="ARBA" id="ARBA00022448"/>
    </source>
</evidence>
<comment type="similarity">
    <text evidence="2">Belongs to the binding-protein-dependent transport system permease family. HisMQ subfamily.</text>
</comment>
<dbReference type="InterPro" id="IPR010065">
    <property type="entry name" value="AA_ABC_transptr_permease_3TM"/>
</dbReference>
<dbReference type="GO" id="GO:0006865">
    <property type="term" value="P:amino acid transport"/>
    <property type="evidence" value="ECO:0007669"/>
    <property type="project" value="TreeGrafter"/>
</dbReference>
<dbReference type="InterPro" id="IPR000515">
    <property type="entry name" value="MetI-like"/>
</dbReference>
<feature type="transmembrane region" description="Helical" evidence="8">
    <location>
        <begin position="186"/>
        <end position="205"/>
    </location>
</feature>
<evidence type="ECO:0000256" key="1">
    <source>
        <dbReference type="ARBA" id="ARBA00004429"/>
    </source>
</evidence>
<dbReference type="PROSITE" id="PS50928">
    <property type="entry name" value="ABC_TM1"/>
    <property type="match status" value="1"/>
</dbReference>
<keyword evidence="3 8" id="KW-0813">Transport</keyword>
<dbReference type="NCBIfam" id="TIGR01726">
    <property type="entry name" value="HEQRo_perm_3TM"/>
    <property type="match status" value="1"/>
</dbReference>
<evidence type="ECO:0000313" key="10">
    <source>
        <dbReference type="EMBL" id="BAT27271.1"/>
    </source>
</evidence>
<evidence type="ECO:0000256" key="7">
    <source>
        <dbReference type="ARBA" id="ARBA00023136"/>
    </source>
</evidence>
<dbReference type="InterPro" id="IPR035906">
    <property type="entry name" value="MetI-like_sf"/>
</dbReference>
<evidence type="ECO:0000256" key="6">
    <source>
        <dbReference type="ARBA" id="ARBA00022989"/>
    </source>
</evidence>
<sequence>MIRPFSINEVYFLLTAIQWTLALSAVAFAGGAIGGLAVALARVGKSRYLSLPALAFIRLFQGTPLLMQLFLTYFGLRFLGLGISPFAAAAIALTLHASAFLGEIWRGCIEAVPQGQSEASWALGLSYFDKMNAIVLPQAARIAVAPTVGFLVQLIKGTSLASIIGFVELMRAGQIVNNATFSPFKVYGLVALLYFLLCWPLSILARRMEGRYAAMAKR</sequence>
<dbReference type="Pfam" id="PF00528">
    <property type="entry name" value="BPD_transp_1"/>
    <property type="match status" value="1"/>
</dbReference>
<protein>
    <submittedName>
        <fullName evidence="10">Polar amino acid ABC transporter inner membrane subunit</fullName>
    </submittedName>
</protein>
<dbReference type="EMBL" id="LC066375">
    <property type="protein sequence ID" value="BAT27271.1"/>
    <property type="molecule type" value="Genomic_DNA"/>
</dbReference>
<dbReference type="InterPro" id="IPR043429">
    <property type="entry name" value="ArtM/GltK/GlnP/TcyL/YhdX-like"/>
</dbReference>